<evidence type="ECO:0000313" key="6">
    <source>
        <dbReference type="Proteomes" id="UP000293912"/>
    </source>
</evidence>
<keyword evidence="3" id="KW-1133">Transmembrane helix</keyword>
<dbReference type="Pfam" id="PF00691">
    <property type="entry name" value="OmpA"/>
    <property type="match status" value="1"/>
</dbReference>
<keyword evidence="1 3" id="KW-0472">Membrane</keyword>
<evidence type="ECO:0000313" key="5">
    <source>
        <dbReference type="EMBL" id="QBM27870.1"/>
    </source>
</evidence>
<feature type="transmembrane region" description="Helical" evidence="3">
    <location>
        <begin position="41"/>
        <end position="62"/>
    </location>
</feature>
<evidence type="ECO:0000256" key="1">
    <source>
        <dbReference type="PROSITE-ProRule" id="PRU00473"/>
    </source>
</evidence>
<feature type="domain" description="OmpA-like" evidence="4">
    <location>
        <begin position="139"/>
        <end position="260"/>
    </location>
</feature>
<reference evidence="5 6" key="1">
    <citation type="submission" date="2019-03" db="EMBL/GenBank/DDBJ databases">
        <authorList>
            <person name="Sebastian G."/>
            <person name="Baumann P."/>
            <person name="Ruckert C."/>
            <person name="Kalinowski J."/>
            <person name="Nebel B."/>
            <person name="Takors R."/>
            <person name="Blombach B."/>
        </authorList>
    </citation>
    <scope>NUCLEOTIDE SEQUENCE [LARGE SCALE GENOMIC DNA]</scope>
    <source>
        <strain evidence="5 6">DSM 1084</strain>
    </source>
</reference>
<evidence type="ECO:0000256" key="2">
    <source>
        <dbReference type="SAM" id="MobiDB-lite"/>
    </source>
</evidence>
<evidence type="ECO:0000256" key="3">
    <source>
        <dbReference type="SAM" id="Phobius"/>
    </source>
</evidence>
<name>A0A4P6WWI4_HYDPS</name>
<organism evidence="5 6">
    <name type="scientific">Hydrogenophaga pseudoflava</name>
    <name type="common">Pseudomonas carboxydoflava</name>
    <dbReference type="NCBI Taxonomy" id="47421"/>
    <lineage>
        <taxon>Bacteria</taxon>
        <taxon>Pseudomonadati</taxon>
        <taxon>Pseudomonadota</taxon>
        <taxon>Betaproteobacteria</taxon>
        <taxon>Burkholderiales</taxon>
        <taxon>Comamonadaceae</taxon>
        <taxon>Hydrogenophaga</taxon>
    </lineage>
</organism>
<dbReference type="PANTHER" id="PTHR30329:SF21">
    <property type="entry name" value="LIPOPROTEIN YIAD-RELATED"/>
    <property type="match status" value="1"/>
</dbReference>
<dbReference type="PROSITE" id="PS51123">
    <property type="entry name" value="OMPA_2"/>
    <property type="match status" value="1"/>
</dbReference>
<sequence>MAVVSQTGPSPARQLRVSTAVGRYRRWHVDSRVEVEEEGWLITYLDVITLILVLMVVLLAFAGPGKGKDGQQVKADSAPTQASGPVPGAPYPSGSIVPPAVPPTSPEPLAVPAAPPLPKTLNGLPLDQLGADVEIIMTDDAVRFRISSEILFESGAAHLAAEGQPVLDRLIPLLNSDPNLRLVVEGHTDSVPIQTERFPSNWELSTGRAAAVARYLIERGVAPQRVQASGFADTRPLGSRDNPVDRVHNRRVELTMERAPTSASKTR</sequence>
<dbReference type="CDD" id="cd07185">
    <property type="entry name" value="OmpA_C-like"/>
    <property type="match status" value="1"/>
</dbReference>
<protein>
    <submittedName>
        <fullName evidence="5">Motility protein B</fullName>
    </submittedName>
</protein>
<keyword evidence="3" id="KW-0812">Transmembrane</keyword>
<dbReference type="Proteomes" id="UP000293912">
    <property type="component" value="Chromosome"/>
</dbReference>
<dbReference type="InterPro" id="IPR050330">
    <property type="entry name" value="Bact_OuterMem_StrucFunc"/>
</dbReference>
<proteinExistence type="predicted"/>
<dbReference type="InterPro" id="IPR006665">
    <property type="entry name" value="OmpA-like"/>
</dbReference>
<dbReference type="EMBL" id="CP037867">
    <property type="protein sequence ID" value="QBM27870.1"/>
    <property type="molecule type" value="Genomic_DNA"/>
</dbReference>
<gene>
    <name evidence="5" type="primary">motB1</name>
    <name evidence="5" type="ORF">HPF_09245</name>
</gene>
<dbReference type="GO" id="GO:0016020">
    <property type="term" value="C:membrane"/>
    <property type="evidence" value="ECO:0007669"/>
    <property type="project" value="UniProtKB-UniRule"/>
</dbReference>
<dbReference type="SUPFAM" id="SSF103088">
    <property type="entry name" value="OmpA-like"/>
    <property type="match status" value="1"/>
</dbReference>
<dbReference type="PANTHER" id="PTHR30329">
    <property type="entry name" value="STATOR ELEMENT OF FLAGELLAR MOTOR COMPLEX"/>
    <property type="match status" value="1"/>
</dbReference>
<dbReference type="InterPro" id="IPR036737">
    <property type="entry name" value="OmpA-like_sf"/>
</dbReference>
<keyword evidence="6" id="KW-1185">Reference proteome</keyword>
<dbReference type="AlphaFoldDB" id="A0A4P6WWI4"/>
<evidence type="ECO:0000259" key="4">
    <source>
        <dbReference type="PROSITE" id="PS51123"/>
    </source>
</evidence>
<dbReference type="Gene3D" id="3.30.1330.60">
    <property type="entry name" value="OmpA-like domain"/>
    <property type="match status" value="1"/>
</dbReference>
<dbReference type="KEGG" id="hpse:HPF_09245"/>
<accession>A0A4P6WWI4</accession>
<feature type="region of interest" description="Disordered" evidence="2">
    <location>
        <begin position="66"/>
        <end position="114"/>
    </location>
</feature>